<name>H5TS25_GORO1</name>
<comment type="caution">
    <text evidence="1">The sequence shown here is derived from an EMBL/GenBank/DDBJ whole genome shotgun (WGS) entry which is preliminary data.</text>
</comment>
<evidence type="ECO:0000313" key="1">
    <source>
        <dbReference type="EMBL" id="GAB36283.1"/>
    </source>
</evidence>
<evidence type="ECO:0000313" key="2">
    <source>
        <dbReference type="Proteomes" id="UP000005038"/>
    </source>
</evidence>
<dbReference type="STRING" id="1108044.GOOTI_206_00160"/>
<dbReference type="InterPro" id="IPR043129">
    <property type="entry name" value="ATPase_NBD"/>
</dbReference>
<reference evidence="1" key="1">
    <citation type="submission" date="2012-02" db="EMBL/GenBank/DDBJ databases">
        <title>Whole genome shotgun sequence of Gordonia otitidis NBRC 100426.</title>
        <authorList>
            <person name="Yoshida I."/>
            <person name="Hosoyama A."/>
            <person name="Tsuchikane K."/>
            <person name="Katsumata H."/>
            <person name="Yamazaki S."/>
            <person name="Fujita N."/>
        </authorList>
    </citation>
    <scope>NUCLEOTIDE SEQUENCE [LARGE SCALE GENOMIC DNA]</scope>
    <source>
        <strain evidence="1">NBRC 100426</strain>
    </source>
</reference>
<sequence length="375" mass="39992">MLINTMGGALPMANKCVLAVDLGSATITAAVAGGEFDEPKILQPSRGEVWPAHIYVAESGALVTDPAKATTVITRFARLLGREAQVIAGSPRHADSLVSAALAPIMASAQAAMKADVAVIAATYPTTWPKQVVAAYQNAVSRISGAEVMMVAWPDAIAAQTYPPDPYVDCPITSIDFGARSASVTMVSVTARERTKALYTITNPLGGFVDAARSLLHEIALERDGTSLDDCDEAWWDRSVTTIAEARMHPLNTDNGQLMNIDLTDPLPRVTIPYEQVTDFFVERLEGFDDYPGVLSELLDRSPVQQRWTIPGNPLAARPLVHITGGWAQDPAVRIAVQNVTGANPSVVDQPAHAAAWGAAKLAHETLSRLLPVGR</sequence>
<dbReference type="OrthoDB" id="9979298at2"/>
<dbReference type="Proteomes" id="UP000005038">
    <property type="component" value="Unassembled WGS sequence"/>
</dbReference>
<dbReference type="RefSeq" id="WP_007240465.1">
    <property type="nucleotide sequence ID" value="NZ_BAFB01000206.1"/>
</dbReference>
<gene>
    <name evidence="1" type="ORF">GOOTI_206_00160</name>
</gene>
<keyword evidence="2" id="KW-1185">Reference proteome</keyword>
<dbReference type="EMBL" id="BAFB01000206">
    <property type="protein sequence ID" value="GAB36283.1"/>
    <property type="molecule type" value="Genomic_DNA"/>
</dbReference>
<organism evidence="1 2">
    <name type="scientific">Gordonia otitidis (strain DSM 44809 / CCUG 52243 / JCM 12355 / NBRC 100426 / IFM 10032)</name>
    <dbReference type="NCBI Taxonomy" id="1108044"/>
    <lineage>
        <taxon>Bacteria</taxon>
        <taxon>Bacillati</taxon>
        <taxon>Actinomycetota</taxon>
        <taxon>Actinomycetes</taxon>
        <taxon>Mycobacteriales</taxon>
        <taxon>Gordoniaceae</taxon>
        <taxon>Gordonia</taxon>
    </lineage>
</organism>
<protein>
    <submittedName>
        <fullName evidence="1">Uncharacterized protein</fullName>
    </submittedName>
</protein>
<accession>H5TS25</accession>
<dbReference type="SUPFAM" id="SSF53067">
    <property type="entry name" value="Actin-like ATPase domain"/>
    <property type="match status" value="1"/>
</dbReference>
<proteinExistence type="predicted"/>
<dbReference type="AlphaFoldDB" id="H5TS25"/>
<dbReference type="Gene3D" id="3.90.640.10">
    <property type="entry name" value="Actin, Chain A, domain 4"/>
    <property type="match status" value="1"/>
</dbReference>
<dbReference type="Gene3D" id="3.30.420.40">
    <property type="match status" value="2"/>
</dbReference>